<evidence type="ECO:0000313" key="2">
    <source>
        <dbReference type="Proteomes" id="UP000789525"/>
    </source>
</evidence>
<proteinExistence type="predicted"/>
<evidence type="ECO:0000313" key="1">
    <source>
        <dbReference type="EMBL" id="CAG8590492.1"/>
    </source>
</evidence>
<organism evidence="1 2">
    <name type="scientific">Acaulospora colombiana</name>
    <dbReference type="NCBI Taxonomy" id="27376"/>
    <lineage>
        <taxon>Eukaryota</taxon>
        <taxon>Fungi</taxon>
        <taxon>Fungi incertae sedis</taxon>
        <taxon>Mucoromycota</taxon>
        <taxon>Glomeromycotina</taxon>
        <taxon>Glomeromycetes</taxon>
        <taxon>Diversisporales</taxon>
        <taxon>Acaulosporaceae</taxon>
        <taxon>Acaulospora</taxon>
    </lineage>
</organism>
<comment type="caution">
    <text evidence="1">The sequence shown here is derived from an EMBL/GenBank/DDBJ whole genome shotgun (WGS) entry which is preliminary data.</text>
</comment>
<protein>
    <submittedName>
        <fullName evidence="1">9182_t:CDS:1</fullName>
    </submittedName>
</protein>
<dbReference type="EMBL" id="CAJVPT010012801">
    <property type="protein sequence ID" value="CAG8590492.1"/>
    <property type="molecule type" value="Genomic_DNA"/>
</dbReference>
<keyword evidence="2" id="KW-1185">Reference proteome</keyword>
<gene>
    <name evidence="1" type="ORF">ACOLOM_LOCUS6303</name>
</gene>
<dbReference type="Proteomes" id="UP000789525">
    <property type="component" value="Unassembled WGS sequence"/>
</dbReference>
<feature type="non-terminal residue" evidence="1">
    <location>
        <position position="1"/>
    </location>
</feature>
<name>A0ACA9MPS1_9GLOM</name>
<reference evidence="1" key="1">
    <citation type="submission" date="2021-06" db="EMBL/GenBank/DDBJ databases">
        <authorList>
            <person name="Kallberg Y."/>
            <person name="Tangrot J."/>
            <person name="Rosling A."/>
        </authorList>
    </citation>
    <scope>NUCLEOTIDE SEQUENCE</scope>
    <source>
        <strain evidence="1">CL356</strain>
    </source>
</reference>
<sequence>SGDKEGKKRKRLSFSAVSGRARSDTADTTDHSQIAREVVAVYGSEDKPTVDTTTPPLDSSIEYTKIDNVVDAPAAEDSTKDSTSTEPTAVEEAPVATKEDKDVSYDAHVEEEKYTPDVIQITPEIEVHPPVTYHLEEPAPRMPEPVPYQHPSQDVDVDQTKLNTRDYEVVMDTSPSQSMVNITVEKAAPSFPEPVTYDTSFNSTSSAPEPSSAPATHTRYSGQPLSAIDELRAKTHPLEEWKQQPQPQPPKEDVNYDADEYVRVMTLFFLLPAVLFLGIPYLFPHHVLELASMEEAKPLLDSSILTENPIHSTHHPLNDSILSLRTDLKGKNRDPPQIYETLGWTQYVLPDSSIYFVLHVSSPASPQHLKMPTPITASPTVTVVADFDLRDPAILKKVCEEMRTLIKMELPSAHNSFAYAPDHDGWELWLHRPIDYDPSKLDEKRPAIIHTWVNHSQRTLSPRPLDTVDLPPSEDGDAVTLVDGHFEERNYEKLAKELVYWAFVEKHPAHGRLPLKAKKDAVESLTWSYADRLLQSEQGIGPCFTQDECQSLLRILESYSFSLFEAPIGLTHITVKHRLASLEVDRAAKSQSRDGGKDTKGRASTVPFPFRRAVFGFFSAVVCWGIPYLFLDNVPTGTDPLSRFRPLESQRRDGNQLELYYSSEDAGAHAERKTSAMLYGAGAAIVIGSATTVLTLRPPLGTPARTAGFVALLCAGASLAASLISLARLSRVSHRSIPYSTYSPSSDLFFPGIQRDTESLIVLNAQPIRRAVPLVLLAYSIR</sequence>
<accession>A0ACA9MPS1</accession>